<protein>
    <submittedName>
        <fullName evidence="1">MarR family transcriptional regulator</fullName>
    </submittedName>
</protein>
<evidence type="ECO:0000313" key="2">
    <source>
        <dbReference type="Proteomes" id="UP000304953"/>
    </source>
</evidence>
<name>A0AC61RTP3_9FIRM</name>
<evidence type="ECO:0000313" key="1">
    <source>
        <dbReference type="EMBL" id="TGY95224.1"/>
    </source>
</evidence>
<reference evidence="1" key="1">
    <citation type="submission" date="2019-04" db="EMBL/GenBank/DDBJ databases">
        <title>Microbes associate with the intestines of laboratory mice.</title>
        <authorList>
            <person name="Navarre W."/>
            <person name="Wong E."/>
            <person name="Huang K."/>
            <person name="Tropini C."/>
            <person name="Ng K."/>
            <person name="Yu B."/>
        </authorList>
    </citation>
    <scope>NUCLEOTIDE SEQUENCE</scope>
    <source>
        <strain evidence="1">NM01_1-7b</strain>
    </source>
</reference>
<dbReference type="Proteomes" id="UP000304953">
    <property type="component" value="Unassembled WGS sequence"/>
</dbReference>
<keyword evidence="2" id="KW-1185">Reference proteome</keyword>
<organism evidence="1 2">
    <name type="scientific">Petralouisia muris</name>
    <dbReference type="NCBI Taxonomy" id="3032872"/>
    <lineage>
        <taxon>Bacteria</taxon>
        <taxon>Bacillati</taxon>
        <taxon>Bacillota</taxon>
        <taxon>Clostridia</taxon>
        <taxon>Lachnospirales</taxon>
        <taxon>Lachnospiraceae</taxon>
        <taxon>Petralouisia</taxon>
    </lineage>
</organism>
<dbReference type="EMBL" id="SRYA01000032">
    <property type="protein sequence ID" value="TGY95224.1"/>
    <property type="molecule type" value="Genomic_DNA"/>
</dbReference>
<accession>A0AC61RTP3</accession>
<comment type="caution">
    <text evidence="1">The sequence shown here is derived from an EMBL/GenBank/DDBJ whole genome shotgun (WGS) entry which is preliminary data.</text>
</comment>
<proteinExistence type="predicted"/>
<sequence length="155" mass="17813">MINNTILMEQLNQYYDAWLQYNNVYEEWAKAHGLSVNCLLVLCAIYDSGNGCTQKKISGQWLIPKQTINMVSKDLQRKGFVELSPLPEDKRNKIIRFTKEGKEYADTIVNALRKVELSVIEEIGMERMQQLNDSMALFAKLFYKAGGINDNETNP</sequence>
<gene>
    <name evidence="1" type="ORF">E5329_15715</name>
</gene>